<reference evidence="1" key="1">
    <citation type="submission" date="2019-08" db="EMBL/GenBank/DDBJ databases">
        <authorList>
            <person name="Kucharzyk K."/>
            <person name="Murdoch R.W."/>
            <person name="Higgins S."/>
            <person name="Loffler F."/>
        </authorList>
    </citation>
    <scope>NUCLEOTIDE SEQUENCE</scope>
</reference>
<sequence length="59" mass="6653">MCQIVKILTYGGGVADGFSCDLRIGHHYFRAVDVILTFRSVGYRIVKQYLSFLIDKGNP</sequence>
<evidence type="ECO:0000313" key="1">
    <source>
        <dbReference type="EMBL" id="MPN16924.1"/>
    </source>
</evidence>
<organism evidence="1">
    <name type="scientific">bioreactor metagenome</name>
    <dbReference type="NCBI Taxonomy" id="1076179"/>
    <lineage>
        <taxon>unclassified sequences</taxon>
        <taxon>metagenomes</taxon>
        <taxon>ecological metagenomes</taxon>
    </lineage>
</organism>
<accession>A0A645FYG2</accession>
<gene>
    <name evidence="1" type="ORF">SDC9_164272</name>
</gene>
<dbReference type="EMBL" id="VSSQ01063937">
    <property type="protein sequence ID" value="MPN16924.1"/>
    <property type="molecule type" value="Genomic_DNA"/>
</dbReference>
<proteinExistence type="predicted"/>
<name>A0A645FYG2_9ZZZZ</name>
<protein>
    <submittedName>
        <fullName evidence="1">Uncharacterized protein</fullName>
    </submittedName>
</protein>
<dbReference type="AlphaFoldDB" id="A0A645FYG2"/>
<comment type="caution">
    <text evidence="1">The sequence shown here is derived from an EMBL/GenBank/DDBJ whole genome shotgun (WGS) entry which is preliminary data.</text>
</comment>